<dbReference type="RefSeq" id="WP_091206630.1">
    <property type="nucleotide sequence ID" value="NZ_FOCL01000001.1"/>
</dbReference>
<evidence type="ECO:0000256" key="2">
    <source>
        <dbReference type="PROSITE-ProRule" id="PRU00169"/>
    </source>
</evidence>
<organism evidence="4 5">
    <name type="scientific">Mucilaginibacter gossypiicola</name>
    <dbReference type="NCBI Taxonomy" id="551995"/>
    <lineage>
        <taxon>Bacteria</taxon>
        <taxon>Pseudomonadati</taxon>
        <taxon>Bacteroidota</taxon>
        <taxon>Sphingobacteriia</taxon>
        <taxon>Sphingobacteriales</taxon>
        <taxon>Sphingobacteriaceae</taxon>
        <taxon>Mucilaginibacter</taxon>
    </lineage>
</organism>
<evidence type="ECO:0000256" key="1">
    <source>
        <dbReference type="ARBA" id="ARBA00022553"/>
    </source>
</evidence>
<evidence type="ECO:0000259" key="3">
    <source>
        <dbReference type="PROSITE" id="PS50110"/>
    </source>
</evidence>
<evidence type="ECO:0000313" key="4">
    <source>
        <dbReference type="EMBL" id="SEM63965.1"/>
    </source>
</evidence>
<feature type="domain" description="Response regulatory" evidence="3">
    <location>
        <begin position="4"/>
        <end position="117"/>
    </location>
</feature>
<dbReference type="Gene3D" id="3.40.50.2300">
    <property type="match status" value="1"/>
</dbReference>
<keyword evidence="1 2" id="KW-0597">Phosphoprotein</keyword>
<dbReference type="GO" id="GO:0000160">
    <property type="term" value="P:phosphorelay signal transduction system"/>
    <property type="evidence" value="ECO:0007669"/>
    <property type="project" value="InterPro"/>
</dbReference>
<name>A0A1H7ZZS2_9SPHI</name>
<dbReference type="InterPro" id="IPR050595">
    <property type="entry name" value="Bact_response_regulator"/>
</dbReference>
<dbReference type="PANTHER" id="PTHR44591:SF3">
    <property type="entry name" value="RESPONSE REGULATORY DOMAIN-CONTAINING PROTEIN"/>
    <property type="match status" value="1"/>
</dbReference>
<accession>A0A1H7ZZS2</accession>
<dbReference type="InterPro" id="IPR011006">
    <property type="entry name" value="CheY-like_superfamily"/>
</dbReference>
<dbReference type="SUPFAM" id="SSF52172">
    <property type="entry name" value="CheY-like"/>
    <property type="match status" value="1"/>
</dbReference>
<proteinExistence type="predicted"/>
<dbReference type="Proteomes" id="UP000198942">
    <property type="component" value="Unassembled WGS sequence"/>
</dbReference>
<gene>
    <name evidence="4" type="ORF">SAMN05192574_101287</name>
</gene>
<dbReference type="STRING" id="551995.SAMN05192574_101287"/>
<feature type="modified residue" description="4-aspartylphosphate" evidence="2">
    <location>
        <position position="52"/>
    </location>
</feature>
<dbReference type="EMBL" id="FOCL01000001">
    <property type="protein sequence ID" value="SEM63965.1"/>
    <property type="molecule type" value="Genomic_DNA"/>
</dbReference>
<keyword evidence="5" id="KW-1185">Reference proteome</keyword>
<dbReference type="InterPro" id="IPR001789">
    <property type="entry name" value="Sig_transdc_resp-reg_receiver"/>
</dbReference>
<dbReference type="Pfam" id="PF00072">
    <property type="entry name" value="Response_reg"/>
    <property type="match status" value="1"/>
</dbReference>
<dbReference type="SMART" id="SM00448">
    <property type="entry name" value="REC"/>
    <property type="match status" value="1"/>
</dbReference>
<evidence type="ECO:0000313" key="5">
    <source>
        <dbReference type="Proteomes" id="UP000198942"/>
    </source>
</evidence>
<protein>
    <submittedName>
        <fullName evidence="4">Response regulator receiver domain-containing protein</fullName>
    </submittedName>
</protein>
<dbReference type="OrthoDB" id="710898at2"/>
<reference evidence="5" key="1">
    <citation type="submission" date="2016-10" db="EMBL/GenBank/DDBJ databases">
        <authorList>
            <person name="Varghese N."/>
            <person name="Submissions S."/>
        </authorList>
    </citation>
    <scope>NUCLEOTIDE SEQUENCE [LARGE SCALE GENOMIC DNA]</scope>
    <source>
        <strain evidence="5">Gh-48</strain>
    </source>
</reference>
<sequence length="118" mass="13065">MSKHIVLIEDEPDILESTTLLLENEGFRVSGFSAFTTLEEMVALQPNCFLLDENLPIISGHIICILFKSKPVTREIPVVLISANPAIKQKAALGEADAYIGKPFEIQELVDVLTRVMI</sequence>
<dbReference type="PROSITE" id="PS50110">
    <property type="entry name" value="RESPONSE_REGULATORY"/>
    <property type="match status" value="1"/>
</dbReference>
<dbReference type="PANTHER" id="PTHR44591">
    <property type="entry name" value="STRESS RESPONSE REGULATOR PROTEIN 1"/>
    <property type="match status" value="1"/>
</dbReference>
<dbReference type="AlphaFoldDB" id="A0A1H7ZZS2"/>